<evidence type="ECO:0000256" key="5">
    <source>
        <dbReference type="ARBA" id="ARBA00022927"/>
    </source>
</evidence>
<dbReference type="OrthoDB" id="9780552at2"/>
<keyword evidence="2" id="KW-0813">Transport</keyword>
<dbReference type="RefSeq" id="WP_074718934.1">
    <property type="nucleotide sequence ID" value="NZ_FNPG01000031.1"/>
</dbReference>
<protein>
    <submittedName>
        <fullName evidence="12">YidC/Oxa1 family membrane protein insertase</fullName>
    </submittedName>
</protein>
<dbReference type="GO" id="GO:0005886">
    <property type="term" value="C:plasma membrane"/>
    <property type="evidence" value="ECO:0007669"/>
    <property type="project" value="UniProtKB-SubCell"/>
</dbReference>
<evidence type="ECO:0000256" key="8">
    <source>
        <dbReference type="ARBA" id="ARBA00023186"/>
    </source>
</evidence>
<dbReference type="AlphaFoldDB" id="A0A1H3M5Z8"/>
<dbReference type="InterPro" id="IPR001708">
    <property type="entry name" value="YidC/ALB3/OXA1/COX18"/>
</dbReference>
<evidence type="ECO:0000256" key="6">
    <source>
        <dbReference type="ARBA" id="ARBA00022989"/>
    </source>
</evidence>
<dbReference type="Proteomes" id="UP000183918">
    <property type="component" value="Unassembled WGS sequence"/>
</dbReference>
<keyword evidence="6 10" id="KW-1133">Transmembrane helix</keyword>
<keyword evidence="13" id="KW-1185">Reference proteome</keyword>
<evidence type="ECO:0000313" key="12">
    <source>
        <dbReference type="EMBL" id="SDY72033.1"/>
    </source>
</evidence>
<dbReference type="GO" id="GO:0015031">
    <property type="term" value="P:protein transport"/>
    <property type="evidence" value="ECO:0007669"/>
    <property type="project" value="UniProtKB-KW"/>
</dbReference>
<dbReference type="GO" id="GO:0051205">
    <property type="term" value="P:protein insertion into membrane"/>
    <property type="evidence" value="ECO:0007669"/>
    <property type="project" value="TreeGrafter"/>
</dbReference>
<evidence type="ECO:0000256" key="3">
    <source>
        <dbReference type="ARBA" id="ARBA00022475"/>
    </source>
</evidence>
<evidence type="ECO:0000313" key="13">
    <source>
        <dbReference type="Proteomes" id="UP000183918"/>
    </source>
</evidence>
<evidence type="ECO:0000256" key="1">
    <source>
        <dbReference type="ARBA" id="ARBA00004651"/>
    </source>
</evidence>
<evidence type="ECO:0000256" key="2">
    <source>
        <dbReference type="ARBA" id="ARBA00022448"/>
    </source>
</evidence>
<dbReference type="STRING" id="1122142.SAMN02910414_02220"/>
<dbReference type="CDD" id="cd20070">
    <property type="entry name" value="5TM_YidC_Alb3"/>
    <property type="match status" value="1"/>
</dbReference>
<evidence type="ECO:0000256" key="7">
    <source>
        <dbReference type="ARBA" id="ARBA00023136"/>
    </source>
</evidence>
<reference evidence="12 13" key="1">
    <citation type="submission" date="2016-10" db="EMBL/GenBank/DDBJ databases">
        <authorList>
            <person name="de Groot N.N."/>
        </authorList>
    </citation>
    <scope>NUCLEOTIDE SEQUENCE [LARGE SCALE GENOMIC DNA]</scope>
    <source>
        <strain evidence="12 13">DSM 14045</strain>
    </source>
</reference>
<evidence type="ECO:0000256" key="10">
    <source>
        <dbReference type="SAM" id="Phobius"/>
    </source>
</evidence>
<dbReference type="GO" id="GO:0032977">
    <property type="term" value="F:membrane insertase activity"/>
    <property type="evidence" value="ECO:0007669"/>
    <property type="project" value="InterPro"/>
</dbReference>
<evidence type="ECO:0000256" key="9">
    <source>
        <dbReference type="RuleBase" id="RU003945"/>
    </source>
</evidence>
<keyword evidence="8" id="KW-0143">Chaperone</keyword>
<feature type="domain" description="Membrane insertase YidC/Oxa/ALB C-terminal" evidence="11">
    <location>
        <begin position="42"/>
        <end position="331"/>
    </location>
</feature>
<gene>
    <name evidence="12" type="ORF">SAMN02910414_02220</name>
</gene>
<dbReference type="PANTHER" id="PTHR12428:SF65">
    <property type="entry name" value="CYTOCHROME C OXIDASE ASSEMBLY PROTEIN COX18, MITOCHONDRIAL"/>
    <property type="match status" value="1"/>
</dbReference>
<keyword evidence="7 10" id="KW-0472">Membrane</keyword>
<accession>A0A1H3M5Z8</accession>
<proteinExistence type="inferred from homology"/>
<dbReference type="InterPro" id="IPR028055">
    <property type="entry name" value="YidC/Oxa/ALB_C"/>
</dbReference>
<feature type="transmembrane region" description="Helical" evidence="10">
    <location>
        <begin position="251"/>
        <end position="270"/>
    </location>
</feature>
<dbReference type="Pfam" id="PF02096">
    <property type="entry name" value="60KD_IMP"/>
    <property type="match status" value="1"/>
</dbReference>
<keyword evidence="4 9" id="KW-0812">Transmembrane</keyword>
<dbReference type="PANTHER" id="PTHR12428">
    <property type="entry name" value="OXA1"/>
    <property type="match status" value="1"/>
</dbReference>
<evidence type="ECO:0000259" key="11">
    <source>
        <dbReference type="Pfam" id="PF02096"/>
    </source>
</evidence>
<feature type="transmembrane region" description="Helical" evidence="10">
    <location>
        <begin position="295"/>
        <end position="316"/>
    </location>
</feature>
<keyword evidence="3" id="KW-1003">Cell membrane</keyword>
<keyword evidence="5" id="KW-0653">Protein transport</keyword>
<dbReference type="EMBL" id="FNPG01000031">
    <property type="protein sequence ID" value="SDY72033.1"/>
    <property type="molecule type" value="Genomic_DNA"/>
</dbReference>
<name>A0A1H3M5Z8_9FIRM</name>
<comment type="subcellular location">
    <subcellularLocation>
        <location evidence="1">Cell membrane</location>
        <topology evidence="1">Multi-pass membrane protein</topology>
    </subcellularLocation>
    <subcellularLocation>
        <location evidence="9">Membrane</location>
        <topology evidence="9">Multi-pass membrane protein</topology>
    </subcellularLocation>
</comment>
<sequence length="420" mass="46854">MADILLTANSVAILGPIARLLGWILDKIYLGVKTVTGIENIGISIILLTIVILGMLFPLTLKQQKFSMFSQKMQPELTAIRKKYEGKRDQQSVAAMQQETSLVYKKYGVSPAGSCVQILIQFPILLSLYQVFSRVPAYITSVRSSFDGVVNGITATEGYRGIMKSIVSSQKLSVSVDFSDKHQSVINNYIVDVLYKLPQDGWKIVYDKFPKLHSSIDSTVHSIKQYNYFLGVNISDSPMTSIKAAMANKSYLVVFVALLIPILSGLFQYLNVKMMPQPDNGSEQVATQMKTMNNILPLVSVVMTFSVPSGLGIYWATSGLVRVIQQIFINKHFEKIDIDDIIKQNELKLKKQREKMGIYENQINKAAHLNTRGIKAKADISGIDNEKIEEASSKKRDIKPGSLAAKANAVQEFNERNSRK</sequence>
<evidence type="ECO:0000256" key="4">
    <source>
        <dbReference type="ARBA" id="ARBA00022692"/>
    </source>
</evidence>
<comment type="similarity">
    <text evidence="9">Belongs to the OXA1/ALB3/YidC family.</text>
</comment>
<dbReference type="InterPro" id="IPR047196">
    <property type="entry name" value="YidC_ALB_C"/>
</dbReference>
<feature type="transmembrane region" description="Helical" evidence="10">
    <location>
        <begin position="41"/>
        <end position="61"/>
    </location>
</feature>
<dbReference type="NCBIfam" id="TIGR03592">
    <property type="entry name" value="yidC_oxa1_cterm"/>
    <property type="match status" value="1"/>
</dbReference>
<organism evidence="12 13">
    <name type="scientific">Lachnobacterium bovis DSM 14045</name>
    <dbReference type="NCBI Taxonomy" id="1122142"/>
    <lineage>
        <taxon>Bacteria</taxon>
        <taxon>Bacillati</taxon>
        <taxon>Bacillota</taxon>
        <taxon>Clostridia</taxon>
        <taxon>Lachnospirales</taxon>
        <taxon>Lachnospiraceae</taxon>
        <taxon>Lachnobacterium</taxon>
    </lineage>
</organism>